<feature type="region of interest" description="Disordered" evidence="1">
    <location>
        <begin position="16"/>
        <end position="37"/>
    </location>
</feature>
<evidence type="ECO:0000313" key="2">
    <source>
        <dbReference type="EMBL" id="KAH8107692.1"/>
    </source>
</evidence>
<dbReference type="EMBL" id="JAEVFJ010000001">
    <property type="protein sequence ID" value="KAH8107692.1"/>
    <property type="molecule type" value="Genomic_DNA"/>
</dbReference>
<feature type="compositionally biased region" description="Polar residues" evidence="1">
    <location>
        <begin position="16"/>
        <end position="27"/>
    </location>
</feature>
<proteinExistence type="predicted"/>
<evidence type="ECO:0000256" key="1">
    <source>
        <dbReference type="SAM" id="MobiDB-lite"/>
    </source>
</evidence>
<gene>
    <name evidence="2" type="ORF">BXZ70DRAFT_1003138</name>
</gene>
<protein>
    <submittedName>
        <fullName evidence="2">Uncharacterized protein</fullName>
    </submittedName>
</protein>
<organism evidence="2 3">
    <name type="scientific">Cristinia sonorae</name>
    <dbReference type="NCBI Taxonomy" id="1940300"/>
    <lineage>
        <taxon>Eukaryota</taxon>
        <taxon>Fungi</taxon>
        <taxon>Dikarya</taxon>
        <taxon>Basidiomycota</taxon>
        <taxon>Agaricomycotina</taxon>
        <taxon>Agaricomycetes</taxon>
        <taxon>Agaricomycetidae</taxon>
        <taxon>Agaricales</taxon>
        <taxon>Pleurotineae</taxon>
        <taxon>Stephanosporaceae</taxon>
        <taxon>Cristinia</taxon>
    </lineage>
</organism>
<keyword evidence="3" id="KW-1185">Reference proteome</keyword>
<dbReference type="OrthoDB" id="3270891at2759"/>
<dbReference type="Proteomes" id="UP000813824">
    <property type="component" value="Unassembled WGS sequence"/>
</dbReference>
<reference evidence="2" key="1">
    <citation type="journal article" date="2021" name="New Phytol.">
        <title>Evolutionary innovations through gain and loss of genes in the ectomycorrhizal Boletales.</title>
        <authorList>
            <person name="Wu G."/>
            <person name="Miyauchi S."/>
            <person name="Morin E."/>
            <person name="Kuo A."/>
            <person name="Drula E."/>
            <person name="Varga T."/>
            <person name="Kohler A."/>
            <person name="Feng B."/>
            <person name="Cao Y."/>
            <person name="Lipzen A."/>
            <person name="Daum C."/>
            <person name="Hundley H."/>
            <person name="Pangilinan J."/>
            <person name="Johnson J."/>
            <person name="Barry K."/>
            <person name="LaButti K."/>
            <person name="Ng V."/>
            <person name="Ahrendt S."/>
            <person name="Min B."/>
            <person name="Choi I.G."/>
            <person name="Park H."/>
            <person name="Plett J.M."/>
            <person name="Magnuson J."/>
            <person name="Spatafora J.W."/>
            <person name="Nagy L.G."/>
            <person name="Henrissat B."/>
            <person name="Grigoriev I.V."/>
            <person name="Yang Z.L."/>
            <person name="Xu J."/>
            <person name="Martin F.M."/>
        </authorList>
    </citation>
    <scope>NUCLEOTIDE SEQUENCE</scope>
    <source>
        <strain evidence="2">KKN 215</strain>
    </source>
</reference>
<name>A0A8K0UZE2_9AGAR</name>
<comment type="caution">
    <text evidence="2">The sequence shown here is derived from an EMBL/GenBank/DDBJ whole genome shotgun (WGS) entry which is preliminary data.</text>
</comment>
<dbReference type="AlphaFoldDB" id="A0A8K0UZE2"/>
<sequence length="445" mass="50306">MSMPFLAHPDYQGLRPQSSHFSVSSYQHLPPQPRTRLNDPALVVPQLPLEIIDIITHKIVERGGWHDVGTLRAIAETCKAWKPIGQQYLFRRVRGRLHRIMRIEEEVWMEGKAGKDEVSRLFGHTRKLEIYGQEPDNYPLATISSLLACFPNLQAFWLDTFPFTSGPAAIQLLALDHVKLSYYDYATSAFLDFVAFLNLFSGIRQLDVSEAEFSEDFGFESALEAAQRFIQQRGADALTLGIQIEELSIRGSGSTASVAIIELLRMNPSTAKSLTRVAVDTDELDQIIALCDLLQVAENVEEVDFEVREEVDDAWLPTWNETIQKLSSTSLRSLKLRVSMMDDPDVTKPHLLIWTRVVSMISHLPPTISYIHLELQGLIDSFLTQFRACEGMKGPPLDDVLGGLANLRTFRVKMEFERSVNLSSPIELLQRALKKTADRELLVVE</sequence>
<evidence type="ECO:0000313" key="3">
    <source>
        <dbReference type="Proteomes" id="UP000813824"/>
    </source>
</evidence>
<accession>A0A8K0UZE2</accession>